<sequence>MKEQFIQYDDEYNDILYSKCELVKDINSQHIQNIIKEMQTKMRAIGGLGLAANQIGYPYQIFMIEFDKKNTSRYTINLPDVPFQVFINPTINKHSNQNVSFWHGCLSAIGYKRAKLATYKEIEYQAYDQYGEIIKGSLSNLAAVIFQHEFAHLLGKMYIDFDTQYIDNDVLTEMINSKKINIYEDCDHSVPHIISDYQIGSSI</sequence>
<dbReference type="OrthoDB" id="9804313at2"/>
<comment type="function">
    <text evidence="5">Removes the formyl group from the N-terminal Met of newly synthesized proteins. Requires at least a dipeptide for an efficient rate of reaction. N-terminal L-methionine is a prerequisite for activity but the enzyme has broad specificity at other positions.</text>
</comment>
<comment type="catalytic activity">
    <reaction evidence="5">
        <text>N-terminal N-formyl-L-methionyl-[peptide] + H2O = N-terminal L-methionyl-[peptide] + formate</text>
        <dbReference type="Rhea" id="RHEA:24420"/>
        <dbReference type="Rhea" id="RHEA-COMP:10639"/>
        <dbReference type="Rhea" id="RHEA-COMP:10640"/>
        <dbReference type="ChEBI" id="CHEBI:15377"/>
        <dbReference type="ChEBI" id="CHEBI:15740"/>
        <dbReference type="ChEBI" id="CHEBI:49298"/>
        <dbReference type="ChEBI" id="CHEBI:64731"/>
        <dbReference type="EC" id="3.5.1.88"/>
    </reaction>
</comment>
<dbReference type="EMBL" id="CP043424">
    <property type="protein sequence ID" value="QIW11776.1"/>
    <property type="molecule type" value="Genomic_DNA"/>
</dbReference>
<dbReference type="InterPro" id="IPR036821">
    <property type="entry name" value="Peptide_deformylase_sf"/>
</dbReference>
<dbReference type="PRINTS" id="PR01576">
    <property type="entry name" value="PDEFORMYLASE"/>
</dbReference>
<evidence type="ECO:0000313" key="8">
    <source>
        <dbReference type="Proteomes" id="UP000251120"/>
    </source>
</evidence>
<dbReference type="HAMAP" id="MF_00163">
    <property type="entry name" value="Pep_deformylase"/>
    <property type="match status" value="1"/>
</dbReference>
<keyword evidence="5" id="KW-0408">Iron</keyword>
<dbReference type="PANTHER" id="PTHR10458:SF2">
    <property type="entry name" value="PEPTIDE DEFORMYLASE, MITOCHONDRIAL"/>
    <property type="match status" value="1"/>
</dbReference>
<dbReference type="Proteomes" id="UP000681131">
    <property type="component" value="Chromosome"/>
</dbReference>
<feature type="binding site" evidence="5">
    <location>
        <position position="105"/>
    </location>
    <ligand>
        <name>Fe cation</name>
        <dbReference type="ChEBI" id="CHEBI:24875"/>
    </ligand>
</feature>
<keyword evidence="9" id="KW-1185">Reference proteome</keyword>
<dbReference type="PANTHER" id="PTHR10458">
    <property type="entry name" value="PEPTIDE DEFORMYLASE"/>
    <property type="match status" value="1"/>
</dbReference>
<dbReference type="InterPro" id="IPR023635">
    <property type="entry name" value="Peptide_deformylase"/>
</dbReference>
<feature type="binding site" evidence="5">
    <location>
        <position position="152"/>
    </location>
    <ligand>
        <name>Fe cation</name>
        <dbReference type="ChEBI" id="CHEBI:24875"/>
    </ligand>
</feature>
<evidence type="ECO:0000256" key="4">
    <source>
        <dbReference type="ARBA" id="ARBA00022917"/>
    </source>
</evidence>
<dbReference type="EMBL" id="CP021781">
    <property type="protein sequence ID" value="AXA33544.1"/>
    <property type="molecule type" value="Genomic_DNA"/>
</dbReference>
<dbReference type="AlphaFoldDB" id="A0A2Z4XXK2"/>
<dbReference type="Gene3D" id="3.90.45.10">
    <property type="entry name" value="Peptide deformylase"/>
    <property type="match status" value="1"/>
</dbReference>
<dbReference type="EC" id="3.5.1.88" evidence="5"/>
<feature type="binding site" evidence="5">
    <location>
        <position position="148"/>
    </location>
    <ligand>
        <name>Fe cation</name>
        <dbReference type="ChEBI" id="CHEBI:24875"/>
    </ligand>
</feature>
<evidence type="ECO:0000313" key="7">
    <source>
        <dbReference type="EMBL" id="QIW11776.1"/>
    </source>
</evidence>
<keyword evidence="4 5" id="KW-0648">Protein biosynthesis</keyword>
<organism evidence="6 8">
    <name type="scientific">Francisella adeliensis</name>
    <dbReference type="NCBI Taxonomy" id="2007306"/>
    <lineage>
        <taxon>Bacteria</taxon>
        <taxon>Pseudomonadati</taxon>
        <taxon>Pseudomonadota</taxon>
        <taxon>Gammaproteobacteria</taxon>
        <taxon>Thiotrichales</taxon>
        <taxon>Francisellaceae</taxon>
        <taxon>Francisella</taxon>
    </lineage>
</organism>
<comment type="cofactor">
    <cofactor evidence="5">
        <name>Fe(2+)</name>
        <dbReference type="ChEBI" id="CHEBI:29033"/>
    </cofactor>
    <text evidence="5">Binds 1 Fe(2+) ion.</text>
</comment>
<comment type="similarity">
    <text evidence="1 5">Belongs to the polypeptide deformylase family.</text>
</comment>
<reference evidence="6 8" key="1">
    <citation type="submission" date="2017-06" db="EMBL/GenBank/DDBJ databases">
        <title>Complete genome of Francisella adeliensis.</title>
        <authorList>
            <person name="Vallesi A."/>
            <person name="Sjodin A."/>
        </authorList>
    </citation>
    <scope>NUCLEOTIDE SEQUENCE [LARGE SCALE GENOMIC DNA]</scope>
    <source>
        <strain evidence="6 8">FDC440</strain>
    </source>
</reference>
<evidence type="ECO:0000256" key="2">
    <source>
        <dbReference type="ARBA" id="ARBA00022723"/>
    </source>
</evidence>
<keyword evidence="2 5" id="KW-0479">Metal-binding</keyword>
<evidence type="ECO:0000313" key="6">
    <source>
        <dbReference type="EMBL" id="AXA33544.1"/>
    </source>
</evidence>
<dbReference type="GO" id="GO:0042586">
    <property type="term" value="F:peptide deformylase activity"/>
    <property type="evidence" value="ECO:0007669"/>
    <property type="project" value="UniProtKB-UniRule"/>
</dbReference>
<protein>
    <recommendedName>
        <fullName evidence="5">Peptide deformylase</fullName>
        <shortName evidence="5">PDF</shortName>
        <ecNumber evidence="5">3.5.1.88</ecNumber>
    </recommendedName>
    <alternativeName>
        <fullName evidence="5">Polypeptide deformylase</fullName>
    </alternativeName>
</protein>
<reference evidence="7 9" key="2">
    <citation type="submission" date="2019-08" db="EMBL/GenBank/DDBJ databases">
        <title>Complete genome sequences of Francisella adeliensis (FSC1325 and FSC1326).</title>
        <authorList>
            <person name="Ohrman C."/>
            <person name="Uneklint I."/>
            <person name="Vallesi A."/>
            <person name="Karlsson L."/>
            <person name="Sjodin A."/>
        </authorList>
    </citation>
    <scope>NUCLEOTIDE SEQUENCE [LARGE SCALE GENOMIC DNA]</scope>
    <source>
        <strain evidence="7 9">FSC1325</strain>
    </source>
</reference>
<gene>
    <name evidence="5" type="primary">def</name>
    <name evidence="6" type="ORF">CDH04_03570</name>
    <name evidence="7" type="ORF">FZC43_03570</name>
</gene>
<evidence type="ECO:0000313" key="9">
    <source>
        <dbReference type="Proteomes" id="UP000681131"/>
    </source>
</evidence>
<accession>A0A2Z4XXK2</accession>
<dbReference type="CDD" id="cd00487">
    <property type="entry name" value="Pep_deformylase"/>
    <property type="match status" value="1"/>
</dbReference>
<proteinExistence type="inferred from homology"/>
<dbReference type="Proteomes" id="UP000251120">
    <property type="component" value="Chromosome"/>
</dbReference>
<evidence type="ECO:0000256" key="1">
    <source>
        <dbReference type="ARBA" id="ARBA00010759"/>
    </source>
</evidence>
<dbReference type="RefSeq" id="WP_112869717.1">
    <property type="nucleotide sequence ID" value="NZ_CP021781.1"/>
</dbReference>
<evidence type="ECO:0000256" key="5">
    <source>
        <dbReference type="HAMAP-Rule" id="MF_00163"/>
    </source>
</evidence>
<feature type="active site" evidence="5">
    <location>
        <position position="149"/>
    </location>
</feature>
<evidence type="ECO:0000256" key="3">
    <source>
        <dbReference type="ARBA" id="ARBA00022801"/>
    </source>
</evidence>
<dbReference type="GO" id="GO:0006412">
    <property type="term" value="P:translation"/>
    <property type="evidence" value="ECO:0007669"/>
    <property type="project" value="UniProtKB-UniRule"/>
</dbReference>
<dbReference type="Pfam" id="PF01327">
    <property type="entry name" value="Pep_deformylase"/>
    <property type="match status" value="1"/>
</dbReference>
<dbReference type="KEGG" id="fad:CDH04_03570"/>
<name>A0A2Z4XXK2_9GAMM</name>
<dbReference type="GO" id="GO:0046872">
    <property type="term" value="F:metal ion binding"/>
    <property type="evidence" value="ECO:0007669"/>
    <property type="project" value="UniProtKB-KW"/>
</dbReference>
<dbReference type="SUPFAM" id="SSF56420">
    <property type="entry name" value="Peptide deformylase"/>
    <property type="match status" value="1"/>
</dbReference>
<keyword evidence="3 5" id="KW-0378">Hydrolase</keyword>